<keyword evidence="2" id="KW-1185">Reference proteome</keyword>
<comment type="caution">
    <text evidence="1">The sequence shown here is derived from an EMBL/GenBank/DDBJ whole genome shotgun (WGS) entry which is preliminary data.</text>
</comment>
<proteinExistence type="predicted"/>
<dbReference type="InterPro" id="IPR010982">
    <property type="entry name" value="Lambda_DNA-bd_dom_sf"/>
</dbReference>
<evidence type="ECO:0000313" key="2">
    <source>
        <dbReference type="Proteomes" id="UP001156641"/>
    </source>
</evidence>
<accession>A0ABQ6A206</accession>
<sequence length="82" mass="8938">MFQASGAQFAALLASADVSQAAFARLAGVSPRQVNNWCRDRARVPLWATLLAVVLQQHSPETLVTNAEKMLWPPALPRLPNT</sequence>
<dbReference type="Proteomes" id="UP001156641">
    <property type="component" value="Unassembled WGS sequence"/>
</dbReference>
<organism evidence="1 2">
    <name type="scientific">Acidocella aquatica</name>
    <dbReference type="NCBI Taxonomy" id="1922313"/>
    <lineage>
        <taxon>Bacteria</taxon>
        <taxon>Pseudomonadati</taxon>
        <taxon>Pseudomonadota</taxon>
        <taxon>Alphaproteobacteria</taxon>
        <taxon>Acetobacterales</taxon>
        <taxon>Acidocellaceae</taxon>
        <taxon>Acidocella</taxon>
    </lineage>
</organism>
<dbReference type="CDD" id="cd00093">
    <property type="entry name" value="HTH_XRE"/>
    <property type="match status" value="1"/>
</dbReference>
<dbReference type="Gene3D" id="1.10.260.40">
    <property type="entry name" value="lambda repressor-like DNA-binding domains"/>
    <property type="match status" value="1"/>
</dbReference>
<dbReference type="InterPro" id="IPR001387">
    <property type="entry name" value="Cro/C1-type_HTH"/>
</dbReference>
<dbReference type="EMBL" id="BSOS01000004">
    <property type="protein sequence ID" value="GLR65428.1"/>
    <property type="molecule type" value="Genomic_DNA"/>
</dbReference>
<evidence type="ECO:0000313" key="1">
    <source>
        <dbReference type="EMBL" id="GLR65428.1"/>
    </source>
</evidence>
<protein>
    <submittedName>
        <fullName evidence="1">Uncharacterized protein</fullName>
    </submittedName>
</protein>
<gene>
    <name evidence="1" type="ORF">GCM10010909_01060</name>
</gene>
<name>A0ABQ6A206_9PROT</name>
<dbReference type="SUPFAM" id="SSF47413">
    <property type="entry name" value="lambda repressor-like DNA-binding domains"/>
    <property type="match status" value="1"/>
</dbReference>
<reference evidence="2" key="1">
    <citation type="journal article" date="2019" name="Int. J. Syst. Evol. Microbiol.">
        <title>The Global Catalogue of Microorganisms (GCM) 10K type strain sequencing project: providing services to taxonomists for standard genome sequencing and annotation.</title>
        <authorList>
            <consortium name="The Broad Institute Genomics Platform"/>
            <consortium name="The Broad Institute Genome Sequencing Center for Infectious Disease"/>
            <person name="Wu L."/>
            <person name="Ma J."/>
        </authorList>
    </citation>
    <scope>NUCLEOTIDE SEQUENCE [LARGE SCALE GENOMIC DNA]</scope>
    <source>
        <strain evidence="2">NBRC 112502</strain>
    </source>
</reference>